<feature type="compositionally biased region" description="Acidic residues" evidence="1">
    <location>
        <begin position="270"/>
        <end position="282"/>
    </location>
</feature>
<reference evidence="3 4" key="1">
    <citation type="submission" date="2024-06" db="EMBL/GenBank/DDBJ databases">
        <title>Genomic Encyclopedia of Type Strains, Phase IV (KMG-IV): sequencing the most valuable type-strain genomes for metagenomic binning, comparative biology and taxonomic classification.</title>
        <authorList>
            <person name="Goeker M."/>
        </authorList>
    </citation>
    <scope>NUCLEOTIDE SEQUENCE [LARGE SCALE GENOMIC DNA]</scope>
    <source>
        <strain evidence="3 4">DSM 100022</strain>
    </source>
</reference>
<gene>
    <name evidence="3" type="ORF">ABID19_002983</name>
</gene>
<dbReference type="InterPro" id="IPR052345">
    <property type="entry name" value="Rad_response_metalloprotease"/>
</dbReference>
<keyword evidence="4" id="KW-1185">Reference proteome</keyword>
<dbReference type="Proteomes" id="UP001549204">
    <property type="component" value="Unassembled WGS sequence"/>
</dbReference>
<accession>A0ABV2GPD6</accession>
<dbReference type="PANTHER" id="PTHR43236">
    <property type="entry name" value="ANTITOXIN HIGA1"/>
    <property type="match status" value="1"/>
</dbReference>
<evidence type="ECO:0000313" key="3">
    <source>
        <dbReference type="EMBL" id="MET3579952.1"/>
    </source>
</evidence>
<sequence>MSRFRLLLARQEAERFLSEEGITTLPVDPFAIAASRDIVVQAKPPEVEGVSGMLQRFGNTFGIIYATSIASKGFQRFSVSHELGHYFLPGHLDHVLPGDGVHVSRAGFVTENSYELEADHFAAGLLMPTVPFRNAVKGRDPSLALVQEMAQLCETSLTATAIRLAELTDAAVAVILSTGRFVDYCYRSEAMKSLPKLDWIHKGSSVPAGTAALQLASDPKRVLAGEVITGEIDIRDWFGGPQAAWVSEEAIGLGSYGKVLTILSSTSIGEPDEVTEEDEERDLVESWTPRFRR</sequence>
<dbReference type="EMBL" id="JBEPMC010000004">
    <property type="protein sequence ID" value="MET3579952.1"/>
    <property type="molecule type" value="Genomic_DNA"/>
</dbReference>
<evidence type="ECO:0000256" key="1">
    <source>
        <dbReference type="SAM" id="MobiDB-lite"/>
    </source>
</evidence>
<comment type="caution">
    <text evidence="3">The sequence shown here is derived from an EMBL/GenBank/DDBJ whole genome shotgun (WGS) entry which is preliminary data.</text>
</comment>
<feature type="domain" description="IrrE N-terminal-like" evidence="2">
    <location>
        <begin position="35"/>
        <end position="164"/>
    </location>
</feature>
<dbReference type="RefSeq" id="WP_354491496.1">
    <property type="nucleotide sequence ID" value="NZ_JBEPMC010000004.1"/>
</dbReference>
<protein>
    <submittedName>
        <fullName evidence="3">Zn-dependent peptidase ImmA (M78 family)</fullName>
    </submittedName>
</protein>
<name>A0ABV2GPD6_9HYPH</name>
<organism evidence="3 4">
    <name type="scientific">Mesorhizobium robiniae</name>
    <dbReference type="NCBI Taxonomy" id="559315"/>
    <lineage>
        <taxon>Bacteria</taxon>
        <taxon>Pseudomonadati</taxon>
        <taxon>Pseudomonadota</taxon>
        <taxon>Alphaproteobacteria</taxon>
        <taxon>Hyphomicrobiales</taxon>
        <taxon>Phyllobacteriaceae</taxon>
        <taxon>Mesorhizobium</taxon>
    </lineage>
</organism>
<dbReference type="Gene3D" id="1.10.10.2910">
    <property type="match status" value="1"/>
</dbReference>
<dbReference type="Pfam" id="PF06114">
    <property type="entry name" value="Peptidase_M78"/>
    <property type="match status" value="1"/>
</dbReference>
<feature type="region of interest" description="Disordered" evidence="1">
    <location>
        <begin position="270"/>
        <end position="293"/>
    </location>
</feature>
<evidence type="ECO:0000313" key="4">
    <source>
        <dbReference type="Proteomes" id="UP001549204"/>
    </source>
</evidence>
<evidence type="ECO:0000259" key="2">
    <source>
        <dbReference type="Pfam" id="PF06114"/>
    </source>
</evidence>
<proteinExistence type="predicted"/>
<dbReference type="InterPro" id="IPR010359">
    <property type="entry name" value="IrrE_HExxH"/>
</dbReference>
<dbReference type="PANTHER" id="PTHR43236:SF1">
    <property type="entry name" value="BLL7220 PROTEIN"/>
    <property type="match status" value="1"/>
</dbReference>